<dbReference type="InterPro" id="IPR014867">
    <property type="entry name" value="Spore_coat_CotH_CotH2/3/7"/>
</dbReference>
<dbReference type="OrthoDB" id="10267127at2759"/>
<evidence type="ECO:0008006" key="4">
    <source>
        <dbReference type="Google" id="ProtNLM"/>
    </source>
</evidence>
<dbReference type="EMBL" id="JAANQT010000041">
    <property type="protein sequence ID" value="KAG1315461.1"/>
    <property type="molecule type" value="Genomic_DNA"/>
</dbReference>
<dbReference type="PANTHER" id="PTHR40050">
    <property type="entry name" value="INNER SPORE COAT PROTEIN H"/>
    <property type="match status" value="1"/>
</dbReference>
<organism evidence="2 3">
    <name type="scientific">Rhizopus oryzae</name>
    <name type="common">Mucormycosis agent</name>
    <name type="synonym">Rhizopus arrhizus var. delemar</name>
    <dbReference type="NCBI Taxonomy" id="64495"/>
    <lineage>
        <taxon>Eukaryota</taxon>
        <taxon>Fungi</taxon>
        <taxon>Fungi incertae sedis</taxon>
        <taxon>Mucoromycota</taxon>
        <taxon>Mucoromycotina</taxon>
        <taxon>Mucoromycetes</taxon>
        <taxon>Mucorales</taxon>
        <taxon>Mucorineae</taxon>
        <taxon>Rhizopodaceae</taxon>
        <taxon>Rhizopus</taxon>
    </lineage>
</organism>
<name>A0A9P7BXI9_RHIOR</name>
<protein>
    <recommendedName>
        <fullName evidence="4">CotH protein</fullName>
    </recommendedName>
</protein>
<dbReference type="Pfam" id="PF08757">
    <property type="entry name" value="CotH"/>
    <property type="match status" value="1"/>
</dbReference>
<accession>A0A9P7BXI9</accession>
<dbReference type="AlphaFoldDB" id="A0A9P7BXI9"/>
<evidence type="ECO:0000313" key="2">
    <source>
        <dbReference type="EMBL" id="KAG1315461.1"/>
    </source>
</evidence>
<dbReference type="Proteomes" id="UP000716291">
    <property type="component" value="Unassembled WGS sequence"/>
</dbReference>
<gene>
    <name evidence="2" type="ORF">G6F64_000645</name>
</gene>
<sequence>MLFLKYILATWLLFATVTNAQSDQGSMISYNVIALLNQTTFKSMAVIVDSISYPLEANKTFPVLFSGKAPSAKSGYHYAKVYVSDNSTLAEPFERQSVNQSTPHEFFNRTWNTHDNAQLPQVYSPLNSIHRIKSDLHRDNEIPTIHIIGNQTELDQLKGNVTEDISAKTTISYLSLHDALQFENVELSLSGNSAKLLPKSSYNLKLHKKDGLYGYRNLKLRSLGFDPSYIREQLGYDLLKSAGLISSEFSFVRVFMNDQELGLYGIIDTFKGPWFSDVFADGDSSYKNGYLYQSKAVGANNHTADLSYYENITAYADGQYKIKEEATGGEKDNYKPLMDLTKFIAEAPTNGSDAVNEWNKRFDMDSVVRSLVIEILGGYADGYLSNLNNYYLYQSPDSGQYLYIAADLDFCLGATVVNITNLWTGNYNTFPGWGERPLADQMMRVPEFNQKFKQLLQELNTKLFNPDVMNPRINDLANMIREDVVWDHALNDPILRSFFDYMGASDGPDGLKVPGFTAVLNADPTVSDIIKRLFYGVSFDVALNGPTGHISLSGLKEWFSVIHQNTANFFSQQ</sequence>
<evidence type="ECO:0000256" key="1">
    <source>
        <dbReference type="SAM" id="SignalP"/>
    </source>
</evidence>
<feature type="chain" id="PRO_5040323923" description="CotH protein" evidence="1">
    <location>
        <begin position="21"/>
        <end position="573"/>
    </location>
</feature>
<reference evidence="2" key="1">
    <citation type="journal article" date="2020" name="Microb. Genom.">
        <title>Genetic diversity of clinical and environmental Mucorales isolates obtained from an investigation of mucormycosis cases among solid organ transplant recipients.</title>
        <authorList>
            <person name="Nguyen M.H."/>
            <person name="Kaul D."/>
            <person name="Muto C."/>
            <person name="Cheng S.J."/>
            <person name="Richter R.A."/>
            <person name="Bruno V.M."/>
            <person name="Liu G."/>
            <person name="Beyhan S."/>
            <person name="Sundermann A.J."/>
            <person name="Mounaud S."/>
            <person name="Pasculle A.W."/>
            <person name="Nierman W.C."/>
            <person name="Driscoll E."/>
            <person name="Cumbie R."/>
            <person name="Clancy C.J."/>
            <person name="Dupont C.L."/>
        </authorList>
    </citation>
    <scope>NUCLEOTIDE SEQUENCE</scope>
    <source>
        <strain evidence="2">GL11</strain>
    </source>
</reference>
<proteinExistence type="predicted"/>
<comment type="caution">
    <text evidence="2">The sequence shown here is derived from an EMBL/GenBank/DDBJ whole genome shotgun (WGS) entry which is preliminary data.</text>
</comment>
<feature type="signal peptide" evidence="1">
    <location>
        <begin position="1"/>
        <end position="20"/>
    </location>
</feature>
<keyword evidence="1" id="KW-0732">Signal</keyword>
<evidence type="ECO:0000313" key="3">
    <source>
        <dbReference type="Proteomes" id="UP000716291"/>
    </source>
</evidence>
<keyword evidence="3" id="KW-1185">Reference proteome</keyword>
<dbReference type="PANTHER" id="PTHR40050:SF1">
    <property type="entry name" value="INNER SPORE COAT PROTEIN H"/>
    <property type="match status" value="1"/>
</dbReference>